<evidence type="ECO:0000313" key="1">
    <source>
        <dbReference type="EMBL" id="WUS24879.1"/>
    </source>
</evidence>
<protein>
    <submittedName>
        <fullName evidence="1">Uncharacterized protein</fullName>
    </submittedName>
</protein>
<accession>A0ABZ1VPU3</accession>
<dbReference type="RefSeq" id="WP_329128378.1">
    <property type="nucleotide sequence ID" value="NZ_CP108473.1"/>
</dbReference>
<sequence length="46" mass="5197">MSADRQPTSEPDYTLNCEEPHIDSGFLVPLVVPRHGCVCVRQVTWI</sequence>
<organism evidence="1 2">
    <name type="scientific">Streptomyces caniferus</name>
    <dbReference type="NCBI Taxonomy" id="285557"/>
    <lineage>
        <taxon>Bacteria</taxon>
        <taxon>Bacillati</taxon>
        <taxon>Actinomycetota</taxon>
        <taxon>Actinomycetes</taxon>
        <taxon>Kitasatosporales</taxon>
        <taxon>Streptomycetaceae</taxon>
        <taxon>Streptomyces</taxon>
    </lineage>
</organism>
<dbReference type="EMBL" id="CP108473">
    <property type="protein sequence ID" value="WUS24879.1"/>
    <property type="molecule type" value="Genomic_DNA"/>
</dbReference>
<evidence type="ECO:0000313" key="2">
    <source>
        <dbReference type="Proteomes" id="UP001432292"/>
    </source>
</evidence>
<keyword evidence="2" id="KW-1185">Reference proteome</keyword>
<reference evidence="1" key="1">
    <citation type="submission" date="2022-10" db="EMBL/GenBank/DDBJ databases">
        <title>The complete genomes of actinobacterial strains from the NBC collection.</title>
        <authorList>
            <person name="Joergensen T.S."/>
            <person name="Alvarez Arevalo M."/>
            <person name="Sterndorff E.B."/>
            <person name="Faurdal D."/>
            <person name="Vuksanovic O."/>
            <person name="Mourched A.-S."/>
            <person name="Charusanti P."/>
            <person name="Shaw S."/>
            <person name="Blin K."/>
            <person name="Weber T."/>
        </authorList>
    </citation>
    <scope>NUCLEOTIDE SEQUENCE</scope>
    <source>
        <strain evidence="1">NBC_01256</strain>
    </source>
</reference>
<proteinExistence type="predicted"/>
<gene>
    <name evidence="1" type="ORF">OG727_22805</name>
</gene>
<dbReference type="Proteomes" id="UP001432292">
    <property type="component" value="Chromosome"/>
</dbReference>
<name>A0ABZ1VPU3_9ACTN</name>